<keyword evidence="1" id="KW-1133">Transmembrane helix</keyword>
<proteinExistence type="predicted"/>
<dbReference type="HOGENOM" id="CLU_145413_0_0_0"/>
<dbReference type="InterPro" id="IPR036249">
    <property type="entry name" value="Thioredoxin-like_sf"/>
</dbReference>
<dbReference type="AlphaFoldDB" id="A7NFS9"/>
<gene>
    <name evidence="2" type="ordered locus">Rcas_0176</name>
</gene>
<evidence type="ECO:0000256" key="1">
    <source>
        <dbReference type="SAM" id="Phobius"/>
    </source>
</evidence>
<dbReference type="STRING" id="383372.Rcas_0176"/>
<protein>
    <recommendedName>
        <fullName evidence="4">Thioredoxin domain-containing protein</fullName>
    </recommendedName>
</protein>
<organism evidence="2 3">
    <name type="scientific">Roseiflexus castenholzii (strain DSM 13941 / HLO8)</name>
    <dbReference type="NCBI Taxonomy" id="383372"/>
    <lineage>
        <taxon>Bacteria</taxon>
        <taxon>Bacillati</taxon>
        <taxon>Chloroflexota</taxon>
        <taxon>Chloroflexia</taxon>
        <taxon>Chloroflexales</taxon>
        <taxon>Roseiflexineae</taxon>
        <taxon>Roseiflexaceae</taxon>
        <taxon>Roseiflexus</taxon>
    </lineage>
</organism>
<dbReference type="KEGG" id="rca:Rcas_0176"/>
<evidence type="ECO:0000313" key="3">
    <source>
        <dbReference type="Proteomes" id="UP000000263"/>
    </source>
</evidence>
<dbReference type="RefSeq" id="WP_011997715.1">
    <property type="nucleotide sequence ID" value="NC_009767.1"/>
</dbReference>
<keyword evidence="1" id="KW-0472">Membrane</keyword>
<name>A7NFS9_ROSCS</name>
<dbReference type="Gene3D" id="3.40.30.10">
    <property type="entry name" value="Glutaredoxin"/>
    <property type="match status" value="1"/>
</dbReference>
<dbReference type="EMBL" id="CP000804">
    <property type="protein sequence ID" value="ABU56310.1"/>
    <property type="molecule type" value="Genomic_DNA"/>
</dbReference>
<evidence type="ECO:0000313" key="2">
    <source>
        <dbReference type="EMBL" id="ABU56310.1"/>
    </source>
</evidence>
<dbReference type="eggNOG" id="COG0526">
    <property type="taxonomic scope" value="Bacteria"/>
</dbReference>
<dbReference type="OrthoDB" id="164580at2"/>
<dbReference type="Proteomes" id="UP000000263">
    <property type="component" value="Chromosome"/>
</dbReference>
<accession>A7NFS9</accession>
<dbReference type="SUPFAM" id="SSF52833">
    <property type="entry name" value="Thioredoxin-like"/>
    <property type="match status" value="1"/>
</dbReference>
<keyword evidence="3" id="KW-1185">Reference proteome</keyword>
<feature type="transmembrane region" description="Helical" evidence="1">
    <location>
        <begin position="6"/>
        <end position="25"/>
    </location>
</feature>
<reference evidence="2 3" key="1">
    <citation type="submission" date="2007-08" db="EMBL/GenBank/DDBJ databases">
        <title>Complete sequence of Roseiflexus castenholzii DSM 13941.</title>
        <authorList>
            <consortium name="US DOE Joint Genome Institute"/>
            <person name="Copeland A."/>
            <person name="Lucas S."/>
            <person name="Lapidus A."/>
            <person name="Barry K."/>
            <person name="Glavina del Rio T."/>
            <person name="Dalin E."/>
            <person name="Tice H."/>
            <person name="Pitluck S."/>
            <person name="Thompson L.S."/>
            <person name="Brettin T."/>
            <person name="Bruce D."/>
            <person name="Detter J.C."/>
            <person name="Han C."/>
            <person name="Tapia R."/>
            <person name="Schmutz J."/>
            <person name="Larimer F."/>
            <person name="Land M."/>
            <person name="Hauser L."/>
            <person name="Kyrpides N."/>
            <person name="Mikhailova N."/>
            <person name="Bryant D.A."/>
            <person name="Hanada S."/>
            <person name="Tsukatani Y."/>
            <person name="Richardson P."/>
        </authorList>
    </citation>
    <scope>NUCLEOTIDE SEQUENCE [LARGE SCALE GENOMIC DNA]</scope>
    <source>
        <strain evidence="3">DSM 13941 / HLO8</strain>
    </source>
</reference>
<keyword evidence="1" id="KW-0812">Transmembrane</keyword>
<sequence>MVDRLLLIIAIAVAVALAWGCLCLWRAWKVRALAHETPFAGIIPAGKPAVIGFSTPGCVECRTRQAPALAHLAAALEDAVTVRILAAPEYPYLVDRLGILTAPATVVLDATGAVRYVNLGFTDAATLAGQVGNVAHAAPQTRHNALTT</sequence>
<evidence type="ECO:0008006" key="4">
    <source>
        <dbReference type="Google" id="ProtNLM"/>
    </source>
</evidence>